<dbReference type="Gene3D" id="1.20.58.1520">
    <property type="match status" value="1"/>
</dbReference>
<dbReference type="EMBL" id="CM010723">
    <property type="protein sequence ID" value="RZC78530.1"/>
    <property type="molecule type" value="Genomic_DNA"/>
</dbReference>
<accession>A0A4Y7L1N3</accession>
<protein>
    <submittedName>
        <fullName evidence="1">Uncharacterized protein</fullName>
    </submittedName>
</protein>
<dbReference type="Gramene" id="RZC78530">
    <property type="protein sequence ID" value="RZC78530"/>
    <property type="gene ID" value="C5167_002720"/>
</dbReference>
<evidence type="ECO:0000313" key="2">
    <source>
        <dbReference type="Proteomes" id="UP000316621"/>
    </source>
</evidence>
<keyword evidence="2" id="KW-1185">Reference proteome</keyword>
<name>A0A4Y7L1N3_PAPSO</name>
<gene>
    <name evidence="1" type="ORF">C5167_002720</name>
</gene>
<sequence>MLNRMELQVAKVKEEAFSRKDILERVEKWMTACKEEASTCRWCFWGHIWTRWVLCCVCLEAYKSCWK</sequence>
<organism evidence="1 2">
    <name type="scientific">Papaver somniferum</name>
    <name type="common">Opium poppy</name>
    <dbReference type="NCBI Taxonomy" id="3469"/>
    <lineage>
        <taxon>Eukaryota</taxon>
        <taxon>Viridiplantae</taxon>
        <taxon>Streptophyta</taxon>
        <taxon>Embryophyta</taxon>
        <taxon>Tracheophyta</taxon>
        <taxon>Spermatophyta</taxon>
        <taxon>Magnoliopsida</taxon>
        <taxon>Ranunculales</taxon>
        <taxon>Papaveraceae</taxon>
        <taxon>Papaveroideae</taxon>
        <taxon>Papaver</taxon>
    </lineage>
</organism>
<evidence type="ECO:0000313" key="1">
    <source>
        <dbReference type="EMBL" id="RZC78530.1"/>
    </source>
</evidence>
<dbReference type="Proteomes" id="UP000316621">
    <property type="component" value="Chromosome 9"/>
</dbReference>
<dbReference type="AlphaFoldDB" id="A0A4Y7L1N3"/>
<reference evidence="1 2" key="1">
    <citation type="journal article" date="2018" name="Science">
        <title>The opium poppy genome and morphinan production.</title>
        <authorList>
            <person name="Guo L."/>
            <person name="Winzer T."/>
            <person name="Yang X."/>
            <person name="Li Y."/>
            <person name="Ning Z."/>
            <person name="He Z."/>
            <person name="Teodor R."/>
            <person name="Lu Y."/>
            <person name="Bowser T.A."/>
            <person name="Graham I.A."/>
            <person name="Ye K."/>
        </authorList>
    </citation>
    <scope>NUCLEOTIDE SEQUENCE [LARGE SCALE GENOMIC DNA]</scope>
    <source>
        <strain evidence="2">cv. HN1</strain>
        <tissue evidence="1">Leaves</tissue>
    </source>
</reference>
<proteinExistence type="predicted"/>
<dbReference type="STRING" id="3469.A0A4Y7L1N3"/>